<accession>A0A914DE77</accession>
<feature type="transmembrane region" description="Helical" evidence="8">
    <location>
        <begin position="18"/>
        <end position="38"/>
    </location>
</feature>
<dbReference type="GO" id="GO:0070765">
    <property type="term" value="C:gamma-secretase complex"/>
    <property type="evidence" value="ECO:0007669"/>
    <property type="project" value="TreeGrafter"/>
</dbReference>
<keyword evidence="5" id="KW-0914">Notch signaling pathway</keyword>
<reference evidence="10" key="1">
    <citation type="submission" date="2022-11" db="UniProtKB">
        <authorList>
            <consortium name="WormBaseParasite"/>
        </authorList>
    </citation>
    <scope>IDENTIFICATION</scope>
</reference>
<evidence type="ECO:0000256" key="3">
    <source>
        <dbReference type="ARBA" id="ARBA00018306"/>
    </source>
</evidence>
<comment type="similarity">
    <text evidence="2">Belongs to the PEN-2 family.</text>
</comment>
<protein>
    <recommendedName>
        <fullName evidence="3">Gamma-secretase subunit PEN-2</fullName>
    </recommendedName>
</protein>
<evidence type="ECO:0000256" key="4">
    <source>
        <dbReference type="ARBA" id="ARBA00022692"/>
    </source>
</evidence>
<organism evidence="9 10">
    <name type="scientific">Acrobeloides nanus</name>
    <dbReference type="NCBI Taxonomy" id="290746"/>
    <lineage>
        <taxon>Eukaryota</taxon>
        <taxon>Metazoa</taxon>
        <taxon>Ecdysozoa</taxon>
        <taxon>Nematoda</taxon>
        <taxon>Chromadorea</taxon>
        <taxon>Rhabditida</taxon>
        <taxon>Tylenchina</taxon>
        <taxon>Cephalobomorpha</taxon>
        <taxon>Cephaloboidea</taxon>
        <taxon>Cephalobidae</taxon>
        <taxon>Acrobeloides</taxon>
    </lineage>
</organism>
<evidence type="ECO:0000256" key="2">
    <source>
        <dbReference type="ARBA" id="ARBA00009607"/>
    </source>
</evidence>
<comment type="subcellular location">
    <subcellularLocation>
        <location evidence="1">Membrane</location>
        <topology evidence="1">Multi-pass membrane protein</topology>
    </subcellularLocation>
</comment>
<keyword evidence="9" id="KW-1185">Reference proteome</keyword>
<evidence type="ECO:0000313" key="9">
    <source>
        <dbReference type="Proteomes" id="UP000887540"/>
    </source>
</evidence>
<keyword evidence="7 8" id="KW-0472">Membrane</keyword>
<evidence type="ECO:0000256" key="1">
    <source>
        <dbReference type="ARBA" id="ARBA00004141"/>
    </source>
</evidence>
<dbReference type="AlphaFoldDB" id="A0A914DE77"/>
<evidence type="ECO:0000256" key="8">
    <source>
        <dbReference type="SAM" id="Phobius"/>
    </source>
</evidence>
<keyword evidence="6 8" id="KW-1133">Transmembrane helix</keyword>
<dbReference type="Pfam" id="PF10251">
    <property type="entry name" value="PEN-2"/>
    <property type="match status" value="1"/>
</dbReference>
<evidence type="ECO:0000256" key="5">
    <source>
        <dbReference type="ARBA" id="ARBA00022976"/>
    </source>
</evidence>
<dbReference type="PANTHER" id="PTHR16318">
    <property type="entry name" value="GAMMA-SECRETASE SUBUNIT PEN-2"/>
    <property type="match status" value="1"/>
</dbReference>
<dbReference type="InterPro" id="IPR019379">
    <property type="entry name" value="Gamma_Secretase_Asp_P_PEN2"/>
</dbReference>
<evidence type="ECO:0000313" key="10">
    <source>
        <dbReference type="WBParaSite" id="ACRNAN_scaffold2374.g25871.t1"/>
    </source>
</evidence>
<name>A0A914DE77_9BILA</name>
<feature type="transmembrane region" description="Helical" evidence="8">
    <location>
        <begin position="58"/>
        <end position="81"/>
    </location>
</feature>
<dbReference type="GO" id="GO:0007219">
    <property type="term" value="P:Notch signaling pathway"/>
    <property type="evidence" value="ECO:0007669"/>
    <property type="project" value="UniProtKB-KW"/>
</dbReference>
<evidence type="ECO:0000256" key="7">
    <source>
        <dbReference type="ARBA" id="ARBA00023136"/>
    </source>
</evidence>
<dbReference type="WBParaSite" id="ACRNAN_scaffold2374.g25871.t1">
    <property type="protein sequence ID" value="ACRNAN_scaffold2374.g25871.t1"/>
    <property type="gene ID" value="ACRNAN_scaffold2374.g25871"/>
</dbReference>
<sequence>MDLENLNGAEKLLLCKKYFHLGLACLPLVWIVNFIWFFKYAFKVENFPQQDEIKKYVIGSAIGSIFWILILSIWVTVFQIFRIESPEIMDYITFVFPIGYK</sequence>
<proteinExistence type="inferred from homology"/>
<dbReference type="GO" id="GO:0007220">
    <property type="term" value="P:Notch receptor processing"/>
    <property type="evidence" value="ECO:0007669"/>
    <property type="project" value="TreeGrafter"/>
</dbReference>
<evidence type="ECO:0000256" key="6">
    <source>
        <dbReference type="ARBA" id="ARBA00022989"/>
    </source>
</evidence>
<dbReference type="PANTHER" id="PTHR16318:SF0">
    <property type="entry name" value="GAMMA-SECRETASE SUBUNIT PEN-2"/>
    <property type="match status" value="1"/>
</dbReference>
<dbReference type="Proteomes" id="UP000887540">
    <property type="component" value="Unplaced"/>
</dbReference>
<keyword evidence="4 8" id="KW-0812">Transmembrane</keyword>